<comment type="caution">
    <text evidence="3">The sequence shown here is derived from an EMBL/GenBank/DDBJ whole genome shotgun (WGS) entry which is preliminary data.</text>
</comment>
<dbReference type="Pfam" id="PF01535">
    <property type="entry name" value="PPR"/>
    <property type="match status" value="3"/>
</dbReference>
<dbReference type="InterPro" id="IPR046960">
    <property type="entry name" value="PPR_At4g14850-like_plant"/>
</dbReference>
<reference evidence="3" key="1">
    <citation type="journal article" date="2023" name="Plant J.">
        <title>The genome of the king protea, Protea cynaroides.</title>
        <authorList>
            <person name="Chang J."/>
            <person name="Duong T.A."/>
            <person name="Schoeman C."/>
            <person name="Ma X."/>
            <person name="Roodt D."/>
            <person name="Barker N."/>
            <person name="Li Z."/>
            <person name="Van de Peer Y."/>
            <person name="Mizrachi E."/>
        </authorList>
    </citation>
    <scope>NUCLEOTIDE SEQUENCE</scope>
    <source>
        <tissue evidence="3">Young leaves</tissue>
    </source>
</reference>
<dbReference type="InterPro" id="IPR002885">
    <property type="entry name" value="PPR_rpt"/>
</dbReference>
<evidence type="ECO:0000313" key="4">
    <source>
        <dbReference type="Proteomes" id="UP001141806"/>
    </source>
</evidence>
<dbReference type="EMBL" id="JAMYWD010000004">
    <property type="protein sequence ID" value="KAJ4973456.1"/>
    <property type="molecule type" value="Genomic_DNA"/>
</dbReference>
<proteinExistence type="predicted"/>
<dbReference type="PROSITE" id="PS51375">
    <property type="entry name" value="PPR"/>
    <property type="match status" value="2"/>
</dbReference>
<keyword evidence="4" id="KW-1185">Reference proteome</keyword>
<dbReference type="AlphaFoldDB" id="A0A9Q0KNF6"/>
<accession>A0A9Q0KNF6</accession>
<feature type="repeat" description="PPR" evidence="2">
    <location>
        <begin position="106"/>
        <end position="140"/>
    </location>
</feature>
<organism evidence="3 4">
    <name type="scientific">Protea cynaroides</name>
    <dbReference type="NCBI Taxonomy" id="273540"/>
    <lineage>
        <taxon>Eukaryota</taxon>
        <taxon>Viridiplantae</taxon>
        <taxon>Streptophyta</taxon>
        <taxon>Embryophyta</taxon>
        <taxon>Tracheophyta</taxon>
        <taxon>Spermatophyta</taxon>
        <taxon>Magnoliopsida</taxon>
        <taxon>Proteales</taxon>
        <taxon>Proteaceae</taxon>
        <taxon>Protea</taxon>
    </lineage>
</organism>
<protein>
    <recommendedName>
        <fullName evidence="5">Pentatricopeptide repeat-containing protein</fullName>
    </recommendedName>
</protein>
<sequence>MSEKYCVVWNLTISAYSRNRWPGEALKLLNQMRTQGIRADLFTAIALISSIADLKSLKWGKQIHVHVIRNGLDYQVFVNNSLIEMYGKCGSVESAWKIFDLVLNKSVISWSSMIKAYVNHGPYDYALSRFIKMRIEGVKVDSITVINVLPTCVNAGALEALQYLHGLADIPFYPLRFSRPADPAEPSRHLLLCAAAAALSSVSFSFILLPPCRNNKIPILSVSLGVSVRRDSTLITPNKFTRITKPILQHFLGIINVESSHTNDIWVQYTTLFNAVDVIECHSLSITMALYKMYCI</sequence>
<dbReference type="NCBIfam" id="TIGR00756">
    <property type="entry name" value="PPR"/>
    <property type="match status" value="3"/>
</dbReference>
<dbReference type="Gene3D" id="1.25.40.10">
    <property type="entry name" value="Tetratricopeptide repeat domain"/>
    <property type="match status" value="1"/>
</dbReference>
<evidence type="ECO:0000256" key="1">
    <source>
        <dbReference type="ARBA" id="ARBA00022737"/>
    </source>
</evidence>
<name>A0A9Q0KNF6_9MAGN</name>
<feature type="repeat" description="PPR" evidence="2">
    <location>
        <begin position="5"/>
        <end position="39"/>
    </location>
</feature>
<keyword evidence="1" id="KW-0677">Repeat</keyword>
<dbReference type="PANTHER" id="PTHR47926">
    <property type="entry name" value="PENTATRICOPEPTIDE REPEAT-CONTAINING PROTEIN"/>
    <property type="match status" value="1"/>
</dbReference>
<dbReference type="GO" id="GO:0009451">
    <property type="term" value="P:RNA modification"/>
    <property type="evidence" value="ECO:0007669"/>
    <property type="project" value="InterPro"/>
</dbReference>
<evidence type="ECO:0000256" key="2">
    <source>
        <dbReference type="PROSITE-ProRule" id="PRU00708"/>
    </source>
</evidence>
<evidence type="ECO:0000313" key="3">
    <source>
        <dbReference type="EMBL" id="KAJ4973456.1"/>
    </source>
</evidence>
<dbReference type="GO" id="GO:0003723">
    <property type="term" value="F:RNA binding"/>
    <property type="evidence" value="ECO:0007669"/>
    <property type="project" value="InterPro"/>
</dbReference>
<dbReference type="FunFam" id="1.25.40.10:FF:000344">
    <property type="entry name" value="Pentatricopeptide repeat-containing protein"/>
    <property type="match status" value="1"/>
</dbReference>
<dbReference type="Proteomes" id="UP001141806">
    <property type="component" value="Unassembled WGS sequence"/>
</dbReference>
<evidence type="ECO:0008006" key="5">
    <source>
        <dbReference type="Google" id="ProtNLM"/>
    </source>
</evidence>
<dbReference type="InterPro" id="IPR011990">
    <property type="entry name" value="TPR-like_helical_dom_sf"/>
</dbReference>
<dbReference type="OrthoDB" id="9990610at2759"/>
<gene>
    <name evidence="3" type="ORF">NE237_006630</name>
</gene>